<dbReference type="SUPFAM" id="SSF56112">
    <property type="entry name" value="Protein kinase-like (PK-like)"/>
    <property type="match status" value="1"/>
</dbReference>
<dbReference type="EMBL" id="CP144532">
    <property type="protein sequence ID" value="WWC60065.1"/>
    <property type="molecule type" value="Genomic_DNA"/>
</dbReference>
<dbReference type="InterPro" id="IPR051678">
    <property type="entry name" value="AGP_Transferase"/>
</dbReference>
<dbReference type="PANTHER" id="PTHR21310">
    <property type="entry name" value="AMINOGLYCOSIDE PHOSPHOTRANSFERASE-RELATED-RELATED"/>
    <property type="match status" value="1"/>
</dbReference>
<dbReference type="PANTHER" id="PTHR21310:SF15">
    <property type="entry name" value="AMINOGLYCOSIDE PHOSPHOTRANSFERASE DOMAIN-CONTAINING PROTEIN"/>
    <property type="match status" value="1"/>
</dbReference>
<accession>A0AAJ8KMA8</accession>
<evidence type="ECO:0000313" key="2">
    <source>
        <dbReference type="Proteomes" id="UP000078595"/>
    </source>
</evidence>
<keyword evidence="2" id="KW-1185">Reference proteome</keyword>
<proteinExistence type="predicted"/>
<gene>
    <name evidence="1" type="ORF">I303_102628</name>
</gene>
<reference evidence="1" key="2">
    <citation type="submission" date="2024-02" db="EMBL/GenBank/DDBJ databases">
        <title>Comparative genomics of Cryptococcus and Kwoniella reveals pathogenesis evolution and contrasting modes of karyotype evolution via chromosome fusion or intercentromeric recombination.</title>
        <authorList>
            <person name="Coelho M.A."/>
            <person name="David-Palma M."/>
            <person name="Shea T."/>
            <person name="Bowers K."/>
            <person name="McGinley-Smith S."/>
            <person name="Mohammad A.W."/>
            <person name="Gnirke A."/>
            <person name="Yurkov A.M."/>
            <person name="Nowrousian M."/>
            <person name="Sun S."/>
            <person name="Cuomo C.A."/>
            <person name="Heitman J."/>
        </authorList>
    </citation>
    <scope>NUCLEOTIDE SEQUENCE</scope>
    <source>
        <strain evidence="1">CBS 10117</strain>
    </source>
</reference>
<dbReference type="Proteomes" id="UP000078595">
    <property type="component" value="Chromosome 3"/>
</dbReference>
<evidence type="ECO:0000313" key="1">
    <source>
        <dbReference type="EMBL" id="WWC60065.1"/>
    </source>
</evidence>
<reference evidence="1" key="1">
    <citation type="submission" date="2013-07" db="EMBL/GenBank/DDBJ databases">
        <authorList>
            <consortium name="The Broad Institute Genome Sequencing Platform"/>
            <person name="Cuomo C."/>
            <person name="Litvintseva A."/>
            <person name="Chen Y."/>
            <person name="Heitman J."/>
            <person name="Sun S."/>
            <person name="Springer D."/>
            <person name="Dromer F."/>
            <person name="Young S.K."/>
            <person name="Zeng Q."/>
            <person name="Gargeya S."/>
            <person name="Fitzgerald M."/>
            <person name="Abouelleil A."/>
            <person name="Alvarado L."/>
            <person name="Berlin A.M."/>
            <person name="Chapman S.B."/>
            <person name="Dewar J."/>
            <person name="Goldberg J."/>
            <person name="Griggs A."/>
            <person name="Gujja S."/>
            <person name="Hansen M."/>
            <person name="Howarth C."/>
            <person name="Imamovic A."/>
            <person name="Larimer J."/>
            <person name="McCowan C."/>
            <person name="Murphy C."/>
            <person name="Pearson M."/>
            <person name="Priest M."/>
            <person name="Roberts A."/>
            <person name="Saif S."/>
            <person name="Shea T."/>
            <person name="Sykes S."/>
            <person name="Wortman J."/>
            <person name="Nusbaum C."/>
            <person name="Birren B."/>
        </authorList>
    </citation>
    <scope>NUCLEOTIDE SEQUENCE</scope>
    <source>
        <strain evidence="1">CBS 10117</strain>
    </source>
</reference>
<dbReference type="GeneID" id="28966341"/>
<protein>
    <recommendedName>
        <fullName evidence="3">Aminoglycoside phosphotransferase domain-containing protein</fullName>
    </recommendedName>
</protein>
<dbReference type="RefSeq" id="XP_065824663.1">
    <property type="nucleotide sequence ID" value="XM_065968591.1"/>
</dbReference>
<dbReference type="InterPro" id="IPR011009">
    <property type="entry name" value="Kinase-like_dom_sf"/>
</dbReference>
<dbReference type="AlphaFoldDB" id="A0AAJ8KMA8"/>
<organism evidence="1 2">
    <name type="scientific">Kwoniella dejecticola CBS 10117</name>
    <dbReference type="NCBI Taxonomy" id="1296121"/>
    <lineage>
        <taxon>Eukaryota</taxon>
        <taxon>Fungi</taxon>
        <taxon>Dikarya</taxon>
        <taxon>Basidiomycota</taxon>
        <taxon>Agaricomycotina</taxon>
        <taxon>Tremellomycetes</taxon>
        <taxon>Tremellales</taxon>
        <taxon>Cryptococcaceae</taxon>
        <taxon>Kwoniella</taxon>
    </lineage>
</organism>
<sequence length="448" mass="51800">MAFSACRVPNCIYNSLILNDYCQFCCGAFCYQHYDYDSHGCHKGKLPDGSDMGSDIEESYEPEISQIISLLQPDVITTEVEALRPGSRVRHIHMPIDMEDRRNWIMRIRRRAIRQYPDEPLEINLRSEVATNQVLHTAGVAVPESYMRPEDGKHHPKLIYCYQTWLEGDAWKPFMDRNLESSPLSSKSLRHINDLAKWFISMEKVSFRQVGSPEFAENGKDIGIGPLIERHPAFNIPPYYQGPFRTSRDRWIATINSRISLILSRTYCNPKHEVVWYLVYLEAKRLIEGCEEMRGTGPFYIKHDDDRFDHIRANEDGTLTGILDWEWAYTTNKEEAFASPAGFVPDAEYRSGQNDCLSTREVALADAYIALGREDLATCVRNGRKYHRLINLLRHSHLNTKKINALERAFLDLPDAYAGQPDTLQEWVEAKKVVYREDEGLIFLLRQV</sequence>
<name>A0AAJ8KMA8_9TREE</name>
<dbReference type="KEGG" id="kdj:28966341"/>
<evidence type="ECO:0008006" key="3">
    <source>
        <dbReference type="Google" id="ProtNLM"/>
    </source>
</evidence>